<reference evidence="1" key="1">
    <citation type="submission" date="2022-11" db="EMBL/GenBank/DDBJ databases">
        <title>Genome Resource of Sclerotinia nivalis Strain SnTB1, a Plant Pathogen Isolated from American Ginseng.</title>
        <authorList>
            <person name="Fan S."/>
        </authorList>
    </citation>
    <scope>NUCLEOTIDE SEQUENCE</scope>
    <source>
        <strain evidence="1">SnTB1</strain>
    </source>
</reference>
<evidence type="ECO:0000313" key="1">
    <source>
        <dbReference type="EMBL" id="KAJ8071041.1"/>
    </source>
</evidence>
<sequence>MPSPAYLISRVGDPIFALFIGVGASVTRINREEKEQGRTAQQTIDAAFRYEFRKYIFPGSLLTYIL</sequence>
<dbReference type="EMBL" id="JAPEIS010000001">
    <property type="protein sequence ID" value="KAJ8071041.1"/>
    <property type="molecule type" value="Genomic_DNA"/>
</dbReference>
<gene>
    <name evidence="1" type="ORF">OCU04_001388</name>
</gene>
<comment type="caution">
    <text evidence="1">The sequence shown here is derived from an EMBL/GenBank/DDBJ whole genome shotgun (WGS) entry which is preliminary data.</text>
</comment>
<dbReference type="AlphaFoldDB" id="A0A9X0DPD2"/>
<dbReference type="Pfam" id="PF11654">
    <property type="entry name" value="NCE101"/>
    <property type="match status" value="1"/>
</dbReference>
<evidence type="ECO:0000313" key="2">
    <source>
        <dbReference type="Proteomes" id="UP001152300"/>
    </source>
</evidence>
<protein>
    <submittedName>
        <fullName evidence="1">Uncharacterized protein</fullName>
    </submittedName>
</protein>
<dbReference type="OrthoDB" id="2155101at2759"/>
<proteinExistence type="predicted"/>
<name>A0A9X0DPD2_9HELO</name>
<accession>A0A9X0DPD2</accession>
<dbReference type="InterPro" id="IPR024242">
    <property type="entry name" value="NCE101"/>
</dbReference>
<keyword evidence="2" id="KW-1185">Reference proteome</keyword>
<dbReference type="Proteomes" id="UP001152300">
    <property type="component" value="Unassembled WGS sequence"/>
</dbReference>
<organism evidence="1 2">
    <name type="scientific">Sclerotinia nivalis</name>
    <dbReference type="NCBI Taxonomy" id="352851"/>
    <lineage>
        <taxon>Eukaryota</taxon>
        <taxon>Fungi</taxon>
        <taxon>Dikarya</taxon>
        <taxon>Ascomycota</taxon>
        <taxon>Pezizomycotina</taxon>
        <taxon>Leotiomycetes</taxon>
        <taxon>Helotiales</taxon>
        <taxon>Sclerotiniaceae</taxon>
        <taxon>Sclerotinia</taxon>
    </lineage>
</organism>
<dbReference type="GO" id="GO:0009306">
    <property type="term" value="P:protein secretion"/>
    <property type="evidence" value="ECO:0007669"/>
    <property type="project" value="InterPro"/>
</dbReference>